<dbReference type="RefSeq" id="WP_231939129.1">
    <property type="nucleotide sequence ID" value="NZ_LT629739.1"/>
</dbReference>
<evidence type="ECO:0000313" key="2">
    <source>
        <dbReference type="EMBL" id="SDS45532.1"/>
    </source>
</evidence>
<gene>
    <name evidence="2" type="ORF">SAMN04489751_2058</name>
</gene>
<dbReference type="PANTHER" id="PTHR43459:SF1">
    <property type="entry name" value="EG:BACN32G11.4 PROTEIN"/>
    <property type="match status" value="1"/>
</dbReference>
<dbReference type="SUPFAM" id="SSF52096">
    <property type="entry name" value="ClpP/crotonase"/>
    <property type="match status" value="1"/>
</dbReference>
<dbReference type="Gene3D" id="1.10.12.10">
    <property type="entry name" value="Lyase 2-enoyl-coa Hydratase, Chain A, domain 2"/>
    <property type="match status" value="1"/>
</dbReference>
<dbReference type="GO" id="GO:0003824">
    <property type="term" value="F:catalytic activity"/>
    <property type="evidence" value="ECO:0007669"/>
    <property type="project" value="UniProtKB-ARBA"/>
</dbReference>
<evidence type="ECO:0000313" key="3">
    <source>
        <dbReference type="Proteomes" id="UP000199700"/>
    </source>
</evidence>
<dbReference type="Gene3D" id="3.90.226.10">
    <property type="entry name" value="2-enoyl-CoA Hydratase, Chain A, domain 1"/>
    <property type="match status" value="1"/>
</dbReference>
<accession>A0A1H1SC64</accession>
<dbReference type="Proteomes" id="UP000199700">
    <property type="component" value="Chromosome"/>
</dbReference>
<comment type="similarity">
    <text evidence="1">Belongs to the enoyl-CoA hydratase/isomerase family.</text>
</comment>
<keyword evidence="3" id="KW-1185">Reference proteome</keyword>
<dbReference type="AlphaFoldDB" id="A0A1H1SC64"/>
<proteinExistence type="inferred from homology"/>
<reference evidence="2" key="1">
    <citation type="submission" date="2016-10" db="EMBL/GenBank/DDBJ databases">
        <authorList>
            <person name="Varghese N."/>
            <person name="Submissions S."/>
        </authorList>
    </citation>
    <scope>NUCLEOTIDE SEQUENCE [LARGE SCALE GENOMIC DNA]</scope>
    <source>
        <strain evidence="2">DSM 22082</strain>
    </source>
</reference>
<dbReference type="Pfam" id="PF00378">
    <property type="entry name" value="ECH_1"/>
    <property type="match status" value="1"/>
</dbReference>
<dbReference type="CDD" id="cd06558">
    <property type="entry name" value="crotonase-like"/>
    <property type="match status" value="1"/>
</dbReference>
<evidence type="ECO:0000256" key="1">
    <source>
        <dbReference type="ARBA" id="ARBA00005254"/>
    </source>
</evidence>
<organism evidence="2 3">
    <name type="scientific">Brevibacterium sandarakinum</name>
    <dbReference type="NCBI Taxonomy" id="629680"/>
    <lineage>
        <taxon>Bacteria</taxon>
        <taxon>Bacillati</taxon>
        <taxon>Actinomycetota</taxon>
        <taxon>Actinomycetes</taxon>
        <taxon>Micrococcales</taxon>
        <taxon>Brevibacteriaceae</taxon>
        <taxon>Brevibacterium</taxon>
    </lineage>
</organism>
<dbReference type="InterPro" id="IPR014748">
    <property type="entry name" value="Enoyl-CoA_hydra_C"/>
</dbReference>
<dbReference type="EMBL" id="LT629739">
    <property type="protein sequence ID" value="SDS45532.1"/>
    <property type="molecule type" value="Genomic_DNA"/>
</dbReference>
<sequence length="277" mass="29527">MHDPVILYIIHGWTLDFNHYGTGNDVTDLRASKHDDVTTLELNRPERLNALTAELLEDLIAALDRAEKESRAIVITGATPAFCSGADLSSAKAGSSGIDLKRVTDLMNQLYNLNIPTIAAVGGAAAGFGCSLALACDYSVVSSKAFFMLAFTRVGLMPDSGATALVTASIGRHRAMKMALTGERIYGEEAVAIGLASEVAADQDHLRTAQLRAGQFAQGATLALERTKHAINATSIPKLDDALERESQGQSFLHSTNDYIEGVSAFSEKRKPVFSGN</sequence>
<dbReference type="STRING" id="629680.SAMN04489751_2058"/>
<protein>
    <submittedName>
        <fullName evidence="2">Short chain enoyl-CoA hydratase /Enoyl-CoA hydratase</fullName>
    </submittedName>
</protein>
<dbReference type="InterPro" id="IPR001753">
    <property type="entry name" value="Enoyl-CoA_hydra/iso"/>
</dbReference>
<name>A0A1H1SC64_BRESA</name>
<dbReference type="InterPro" id="IPR029045">
    <property type="entry name" value="ClpP/crotonase-like_dom_sf"/>
</dbReference>
<dbReference type="PANTHER" id="PTHR43459">
    <property type="entry name" value="ENOYL-COA HYDRATASE"/>
    <property type="match status" value="1"/>
</dbReference>